<sequence>IVYTVSHYATKVSFKFSWYQEPNAITIEIKLDMLKHYERDYYDTTEKIKESAKSETLINLVFLTFDYGENGTNAEHMDRTPISRICSPQHVCDMS</sequence>
<name>A0A8J5K231_HOMAM</name>
<feature type="non-terminal residue" evidence="1">
    <location>
        <position position="1"/>
    </location>
</feature>
<evidence type="ECO:0000313" key="1">
    <source>
        <dbReference type="EMBL" id="KAG7168585.1"/>
    </source>
</evidence>
<comment type="caution">
    <text evidence="1">The sequence shown here is derived from an EMBL/GenBank/DDBJ whole genome shotgun (WGS) entry which is preliminary data.</text>
</comment>
<feature type="non-terminal residue" evidence="1">
    <location>
        <position position="95"/>
    </location>
</feature>
<protein>
    <submittedName>
        <fullName evidence="1">Uncharacterized protein</fullName>
    </submittedName>
</protein>
<gene>
    <name evidence="1" type="ORF">Hamer_G021492</name>
</gene>
<dbReference type="Proteomes" id="UP000747542">
    <property type="component" value="Unassembled WGS sequence"/>
</dbReference>
<evidence type="ECO:0000313" key="2">
    <source>
        <dbReference type="Proteomes" id="UP000747542"/>
    </source>
</evidence>
<proteinExistence type="predicted"/>
<dbReference type="AlphaFoldDB" id="A0A8J5K231"/>
<keyword evidence="2" id="KW-1185">Reference proteome</keyword>
<reference evidence="1" key="1">
    <citation type="journal article" date="2021" name="Sci. Adv.">
        <title>The American lobster genome reveals insights on longevity, neural, and immune adaptations.</title>
        <authorList>
            <person name="Polinski J.M."/>
            <person name="Zimin A.V."/>
            <person name="Clark K.F."/>
            <person name="Kohn A.B."/>
            <person name="Sadowski N."/>
            <person name="Timp W."/>
            <person name="Ptitsyn A."/>
            <person name="Khanna P."/>
            <person name="Romanova D.Y."/>
            <person name="Williams P."/>
            <person name="Greenwood S.J."/>
            <person name="Moroz L.L."/>
            <person name="Walt D.R."/>
            <person name="Bodnar A.G."/>
        </authorList>
    </citation>
    <scope>NUCLEOTIDE SEQUENCE</scope>
    <source>
        <strain evidence="1">GMGI-L3</strain>
    </source>
</reference>
<organism evidence="1 2">
    <name type="scientific">Homarus americanus</name>
    <name type="common">American lobster</name>
    <dbReference type="NCBI Taxonomy" id="6706"/>
    <lineage>
        <taxon>Eukaryota</taxon>
        <taxon>Metazoa</taxon>
        <taxon>Ecdysozoa</taxon>
        <taxon>Arthropoda</taxon>
        <taxon>Crustacea</taxon>
        <taxon>Multicrustacea</taxon>
        <taxon>Malacostraca</taxon>
        <taxon>Eumalacostraca</taxon>
        <taxon>Eucarida</taxon>
        <taxon>Decapoda</taxon>
        <taxon>Pleocyemata</taxon>
        <taxon>Astacidea</taxon>
        <taxon>Nephropoidea</taxon>
        <taxon>Nephropidae</taxon>
        <taxon>Homarus</taxon>
    </lineage>
</organism>
<dbReference type="EMBL" id="JAHLQT010019984">
    <property type="protein sequence ID" value="KAG7168585.1"/>
    <property type="molecule type" value="Genomic_DNA"/>
</dbReference>
<accession>A0A8J5K231</accession>